<dbReference type="SUPFAM" id="SSF52266">
    <property type="entry name" value="SGNH hydrolase"/>
    <property type="match status" value="1"/>
</dbReference>
<dbReference type="PANTHER" id="PTHR14209">
    <property type="entry name" value="ISOAMYL ACETATE-HYDROLYZING ESTERASE 1"/>
    <property type="match status" value="1"/>
</dbReference>
<dbReference type="RefSeq" id="XP_064853428.1">
    <property type="nucleotide sequence ID" value="XM_064997356.1"/>
</dbReference>
<keyword evidence="3" id="KW-1185">Reference proteome</keyword>
<dbReference type="InterPro" id="IPR045136">
    <property type="entry name" value="Iah1-like"/>
</dbReference>
<dbReference type="Gene3D" id="3.40.50.1110">
    <property type="entry name" value="SGNH hydrolase"/>
    <property type="match status" value="1"/>
</dbReference>
<accession>A0AAV5QNP0</accession>
<dbReference type="CDD" id="cd01838">
    <property type="entry name" value="Isoamyl_acetate_hydrolase_like"/>
    <property type="match status" value="1"/>
</dbReference>
<comment type="caution">
    <text evidence="2">The sequence shown here is derived from an EMBL/GenBank/DDBJ whole genome shotgun (WGS) entry which is preliminary data.</text>
</comment>
<evidence type="ECO:0000313" key="2">
    <source>
        <dbReference type="EMBL" id="GMM36432.1"/>
    </source>
</evidence>
<evidence type="ECO:0000313" key="3">
    <source>
        <dbReference type="Proteomes" id="UP001360560"/>
    </source>
</evidence>
<feature type="domain" description="SGNH hydrolase-type esterase" evidence="1">
    <location>
        <begin position="18"/>
        <end position="218"/>
    </location>
</feature>
<dbReference type="Pfam" id="PF13472">
    <property type="entry name" value="Lipase_GDSL_2"/>
    <property type="match status" value="1"/>
</dbReference>
<dbReference type="InterPro" id="IPR036514">
    <property type="entry name" value="SGNH_hydro_sf"/>
</dbReference>
<sequence length="263" mass="30101">MATPTNVTYKLTYDKFLLFGDSITEYSYSPLPLYPTGHTTTPEFNFGGYLTDIYTRKLAVTQRGYAGYNSEQARVLYPKILDIEHTKDSKVLFSTIFFGTNDATMGDSAQSVELERYEENMRFIIQTALDRDIKVVVFGPGFHDPERWSIRLTEVDIAGGRFRSNESNKIYSDKLQQVCEELKVPFVCLYDMFVAYEGDWKKDLLTDGIHFTGKGYQLMTDGLMKAIKENYPELLPEALPMILPPWRELVTTEELPGVIENAN</sequence>
<name>A0AAV5QNP0_9ASCO</name>
<dbReference type="InterPro" id="IPR013830">
    <property type="entry name" value="SGNH_hydro"/>
</dbReference>
<gene>
    <name evidence="2" type="ORF">DASC09_037570</name>
</gene>
<dbReference type="EMBL" id="BTFZ01000011">
    <property type="protein sequence ID" value="GMM36432.1"/>
    <property type="molecule type" value="Genomic_DNA"/>
</dbReference>
<dbReference type="PANTHER" id="PTHR14209:SF19">
    <property type="entry name" value="ISOAMYL ACETATE-HYDROLYZING ESTERASE 1 HOMOLOG"/>
    <property type="match status" value="1"/>
</dbReference>
<dbReference type="Proteomes" id="UP001360560">
    <property type="component" value="Unassembled WGS sequence"/>
</dbReference>
<dbReference type="AlphaFoldDB" id="A0AAV5QNP0"/>
<protein>
    <submittedName>
        <fullName evidence="2">Isoamyl acetate-hydrolyzing esterase</fullName>
    </submittedName>
</protein>
<evidence type="ECO:0000259" key="1">
    <source>
        <dbReference type="Pfam" id="PF13472"/>
    </source>
</evidence>
<proteinExistence type="predicted"/>
<organism evidence="2 3">
    <name type="scientific">Saccharomycopsis crataegensis</name>
    <dbReference type="NCBI Taxonomy" id="43959"/>
    <lineage>
        <taxon>Eukaryota</taxon>
        <taxon>Fungi</taxon>
        <taxon>Dikarya</taxon>
        <taxon>Ascomycota</taxon>
        <taxon>Saccharomycotina</taxon>
        <taxon>Saccharomycetes</taxon>
        <taxon>Saccharomycopsidaceae</taxon>
        <taxon>Saccharomycopsis</taxon>
    </lineage>
</organism>
<reference evidence="2 3" key="1">
    <citation type="journal article" date="2023" name="Elife">
        <title>Identification of key yeast species and microbe-microbe interactions impacting larval growth of Drosophila in the wild.</title>
        <authorList>
            <person name="Mure A."/>
            <person name="Sugiura Y."/>
            <person name="Maeda R."/>
            <person name="Honda K."/>
            <person name="Sakurai N."/>
            <person name="Takahashi Y."/>
            <person name="Watada M."/>
            <person name="Katoh T."/>
            <person name="Gotoh A."/>
            <person name="Gotoh Y."/>
            <person name="Taniguchi I."/>
            <person name="Nakamura K."/>
            <person name="Hayashi T."/>
            <person name="Katayama T."/>
            <person name="Uemura T."/>
            <person name="Hattori Y."/>
        </authorList>
    </citation>
    <scope>NUCLEOTIDE SEQUENCE [LARGE SCALE GENOMIC DNA]</scope>
    <source>
        <strain evidence="2 3">SC-9</strain>
    </source>
</reference>
<dbReference type="GeneID" id="90074407"/>